<dbReference type="SMART" id="SM00777">
    <property type="entry name" value="Mad3_BUB1_I"/>
    <property type="match status" value="1"/>
</dbReference>
<sequence length="152" mass="17707">MAAAAAKQQCSPSGGDKEKDLLSAVVGDIRTYWLDRSIWFARGMRKMEAGLPPATLRAKLPRFLQKCAQEFQDEAHYRDDPRYLRVWIQLMDYVKDAKPLLKKMEKNKIGLKRAAFYMAYALYYEKPKRFEDAEKMYRLGTQKLCIGWEVGN</sequence>
<dbReference type="OrthoDB" id="248495at2759"/>
<gene>
    <name evidence="2" type="ORF">E2562_021127</name>
</gene>
<dbReference type="AlphaFoldDB" id="A0A6G1BMP0"/>
<dbReference type="PROSITE" id="PS51489">
    <property type="entry name" value="BUB1_N"/>
    <property type="match status" value="1"/>
</dbReference>
<dbReference type="GO" id="GO:0007094">
    <property type="term" value="P:mitotic spindle assembly checkpoint signaling"/>
    <property type="evidence" value="ECO:0007669"/>
    <property type="project" value="InterPro"/>
</dbReference>
<dbReference type="Pfam" id="PF08311">
    <property type="entry name" value="Mad3_BUB1_I"/>
    <property type="match status" value="1"/>
</dbReference>
<accession>A0A6G1BMP0</accession>
<keyword evidence="3" id="KW-1185">Reference proteome</keyword>
<dbReference type="Gene3D" id="1.25.40.430">
    <property type="match status" value="1"/>
</dbReference>
<comment type="caution">
    <text evidence="2">The sequence shown here is derived from an EMBL/GenBank/DDBJ whole genome shotgun (WGS) entry which is preliminary data.</text>
</comment>
<dbReference type="InterPro" id="IPR013212">
    <property type="entry name" value="Mad3/Bub1_I"/>
</dbReference>
<proteinExistence type="predicted"/>
<feature type="domain" description="BUB1 N-terminal" evidence="1">
    <location>
        <begin position="25"/>
        <end position="152"/>
    </location>
</feature>
<protein>
    <recommendedName>
        <fullName evidence="1">BUB1 N-terminal domain-containing protein</fullName>
    </recommendedName>
</protein>
<name>A0A6G1BMP0_9ORYZ</name>
<evidence type="ECO:0000313" key="3">
    <source>
        <dbReference type="Proteomes" id="UP000479710"/>
    </source>
</evidence>
<evidence type="ECO:0000313" key="2">
    <source>
        <dbReference type="EMBL" id="KAF0889071.1"/>
    </source>
</evidence>
<evidence type="ECO:0000259" key="1">
    <source>
        <dbReference type="PROSITE" id="PS51489"/>
    </source>
</evidence>
<reference evidence="2 3" key="1">
    <citation type="submission" date="2019-11" db="EMBL/GenBank/DDBJ databases">
        <title>Whole genome sequence of Oryza granulata.</title>
        <authorList>
            <person name="Li W."/>
        </authorList>
    </citation>
    <scope>NUCLEOTIDE SEQUENCE [LARGE SCALE GENOMIC DNA]</scope>
    <source>
        <strain evidence="3">cv. Menghai</strain>
        <tissue evidence="2">Leaf</tissue>
    </source>
</reference>
<dbReference type="PANTHER" id="PTHR14030:SF2">
    <property type="entry name" value="OS11G0128700 PROTEIN"/>
    <property type="match status" value="1"/>
</dbReference>
<organism evidence="2 3">
    <name type="scientific">Oryza meyeriana var. granulata</name>
    <dbReference type="NCBI Taxonomy" id="110450"/>
    <lineage>
        <taxon>Eukaryota</taxon>
        <taxon>Viridiplantae</taxon>
        <taxon>Streptophyta</taxon>
        <taxon>Embryophyta</taxon>
        <taxon>Tracheophyta</taxon>
        <taxon>Spermatophyta</taxon>
        <taxon>Magnoliopsida</taxon>
        <taxon>Liliopsida</taxon>
        <taxon>Poales</taxon>
        <taxon>Poaceae</taxon>
        <taxon>BOP clade</taxon>
        <taxon>Oryzoideae</taxon>
        <taxon>Oryzeae</taxon>
        <taxon>Oryzinae</taxon>
        <taxon>Oryza</taxon>
        <taxon>Oryza meyeriana</taxon>
    </lineage>
</organism>
<dbReference type="EMBL" id="SPHZ02000012">
    <property type="protein sequence ID" value="KAF0889071.1"/>
    <property type="molecule type" value="Genomic_DNA"/>
</dbReference>
<dbReference type="Proteomes" id="UP000479710">
    <property type="component" value="Unassembled WGS sequence"/>
</dbReference>
<dbReference type="GO" id="GO:0051754">
    <property type="term" value="P:meiotic sister chromatid cohesion, centromeric"/>
    <property type="evidence" value="ECO:0007669"/>
    <property type="project" value="TreeGrafter"/>
</dbReference>
<dbReference type="GO" id="GO:0004672">
    <property type="term" value="F:protein kinase activity"/>
    <property type="evidence" value="ECO:0007669"/>
    <property type="project" value="TreeGrafter"/>
</dbReference>
<dbReference type="PANTHER" id="PTHR14030">
    <property type="entry name" value="MITOTIC CHECKPOINT SERINE/THREONINE-PROTEIN KINASE BUB1"/>
    <property type="match status" value="1"/>
</dbReference>
<dbReference type="InterPro" id="IPR015661">
    <property type="entry name" value="Bub1/Mad3"/>
</dbReference>